<keyword evidence="3" id="KW-1185">Reference proteome</keyword>
<evidence type="ECO:0000313" key="3">
    <source>
        <dbReference type="Proteomes" id="UP000008827"/>
    </source>
</evidence>
<dbReference type="EnsemblPlants" id="KRH03464">
    <property type="protein sequence ID" value="KRH03464"/>
    <property type="gene ID" value="GLYMA_17G099000"/>
</dbReference>
<dbReference type="Gramene" id="KRH03464">
    <property type="protein sequence ID" value="KRH03464"/>
    <property type="gene ID" value="GLYMA_17G099000"/>
</dbReference>
<reference evidence="2" key="2">
    <citation type="submission" date="2018-02" db="UniProtKB">
        <authorList>
            <consortium name="EnsemblPlants"/>
        </authorList>
    </citation>
    <scope>IDENTIFICATION</scope>
    <source>
        <strain evidence="2">Williams 82</strain>
    </source>
</reference>
<evidence type="ECO:0000313" key="2">
    <source>
        <dbReference type="EnsemblPlants" id="KRH03464"/>
    </source>
</evidence>
<name>K7MKW0_SOYBN</name>
<dbReference type="Proteomes" id="UP000008827">
    <property type="component" value="Chromosome 17"/>
</dbReference>
<dbReference type="AlphaFoldDB" id="K7MKW0"/>
<sequence>MCKLWLRTRTRTLHLEISKGFTDARIWLFYFHHEKETPTRQSSISHYSCFQVNSGTVPTKAQTMMLTQELPPHAPEKQLVTPM</sequence>
<evidence type="ECO:0000313" key="1">
    <source>
        <dbReference type="EMBL" id="KRH03464.1"/>
    </source>
</evidence>
<accession>K7MKW0</accession>
<dbReference type="EMBL" id="CM000850">
    <property type="protein sequence ID" value="KRH03464.1"/>
    <property type="molecule type" value="Genomic_DNA"/>
</dbReference>
<reference evidence="1 2" key="1">
    <citation type="journal article" date="2010" name="Nature">
        <title>Genome sequence of the palaeopolyploid soybean.</title>
        <authorList>
            <person name="Schmutz J."/>
            <person name="Cannon S.B."/>
            <person name="Schlueter J."/>
            <person name="Ma J."/>
            <person name="Mitros T."/>
            <person name="Nelson W."/>
            <person name="Hyten D.L."/>
            <person name="Song Q."/>
            <person name="Thelen J.J."/>
            <person name="Cheng J."/>
            <person name="Xu D."/>
            <person name="Hellsten U."/>
            <person name="May G.D."/>
            <person name="Yu Y."/>
            <person name="Sakurai T."/>
            <person name="Umezawa T."/>
            <person name="Bhattacharyya M.K."/>
            <person name="Sandhu D."/>
            <person name="Valliyodan B."/>
            <person name="Lindquist E."/>
            <person name="Peto M."/>
            <person name="Grant D."/>
            <person name="Shu S."/>
            <person name="Goodstein D."/>
            <person name="Barry K."/>
            <person name="Futrell-Griggs M."/>
            <person name="Abernathy B."/>
            <person name="Du J."/>
            <person name="Tian Z."/>
            <person name="Zhu L."/>
            <person name="Gill N."/>
            <person name="Joshi T."/>
            <person name="Libault M."/>
            <person name="Sethuraman A."/>
            <person name="Zhang X.-C."/>
            <person name="Shinozaki K."/>
            <person name="Nguyen H.T."/>
            <person name="Wing R.A."/>
            <person name="Cregan P."/>
            <person name="Specht J."/>
            <person name="Grimwood J."/>
            <person name="Rokhsar D."/>
            <person name="Stacey G."/>
            <person name="Shoemaker R.C."/>
            <person name="Jackson S.A."/>
        </authorList>
    </citation>
    <scope>NUCLEOTIDE SEQUENCE [LARGE SCALE GENOMIC DNA]</scope>
    <source>
        <strain evidence="2">cv. Williams 82</strain>
        <tissue evidence="1">Callus</tissue>
    </source>
</reference>
<reference evidence="1" key="3">
    <citation type="submission" date="2018-07" db="EMBL/GenBank/DDBJ databases">
        <title>WGS assembly of Glycine max.</title>
        <authorList>
            <person name="Schmutz J."/>
            <person name="Cannon S."/>
            <person name="Schlueter J."/>
            <person name="Ma J."/>
            <person name="Mitros T."/>
            <person name="Nelson W."/>
            <person name="Hyten D."/>
            <person name="Song Q."/>
            <person name="Thelen J."/>
            <person name="Cheng J."/>
            <person name="Xu D."/>
            <person name="Hellsten U."/>
            <person name="May G."/>
            <person name="Yu Y."/>
            <person name="Sakurai T."/>
            <person name="Umezawa T."/>
            <person name="Bhattacharyya M."/>
            <person name="Sandhu D."/>
            <person name="Valliyodan B."/>
            <person name="Lindquist E."/>
            <person name="Peto M."/>
            <person name="Grant D."/>
            <person name="Shu S."/>
            <person name="Goodstein D."/>
            <person name="Barry K."/>
            <person name="Futrell-Griggs M."/>
            <person name="Abernathy B."/>
            <person name="Du J."/>
            <person name="Tian Z."/>
            <person name="Zhu L."/>
            <person name="Gill N."/>
            <person name="Joshi T."/>
            <person name="Libault M."/>
            <person name="Sethuraman A."/>
            <person name="Zhang X."/>
            <person name="Shinozaki K."/>
            <person name="Nguyen H."/>
            <person name="Wing R."/>
            <person name="Cregan P."/>
            <person name="Specht J."/>
            <person name="Grimwood J."/>
            <person name="Rokhsar D."/>
            <person name="Stacey G."/>
            <person name="Shoemaker R."/>
            <person name="Jackson S."/>
        </authorList>
    </citation>
    <scope>NUCLEOTIDE SEQUENCE</scope>
    <source>
        <tissue evidence="1">Callus</tissue>
    </source>
</reference>
<gene>
    <name evidence="1" type="ORF">GLYMA_17G099000</name>
</gene>
<organism evidence="2">
    <name type="scientific">Glycine max</name>
    <name type="common">Soybean</name>
    <name type="synonym">Glycine hispida</name>
    <dbReference type="NCBI Taxonomy" id="3847"/>
    <lineage>
        <taxon>Eukaryota</taxon>
        <taxon>Viridiplantae</taxon>
        <taxon>Streptophyta</taxon>
        <taxon>Embryophyta</taxon>
        <taxon>Tracheophyta</taxon>
        <taxon>Spermatophyta</taxon>
        <taxon>Magnoliopsida</taxon>
        <taxon>eudicotyledons</taxon>
        <taxon>Gunneridae</taxon>
        <taxon>Pentapetalae</taxon>
        <taxon>rosids</taxon>
        <taxon>fabids</taxon>
        <taxon>Fabales</taxon>
        <taxon>Fabaceae</taxon>
        <taxon>Papilionoideae</taxon>
        <taxon>50 kb inversion clade</taxon>
        <taxon>NPAAA clade</taxon>
        <taxon>indigoferoid/millettioid clade</taxon>
        <taxon>Phaseoleae</taxon>
        <taxon>Glycine</taxon>
        <taxon>Glycine subgen. Soja</taxon>
    </lineage>
</organism>
<protein>
    <submittedName>
        <fullName evidence="1 2">Uncharacterized protein</fullName>
    </submittedName>
</protein>
<dbReference type="ExpressionAtlas" id="K7MKW0">
    <property type="expression patterns" value="baseline and differential"/>
</dbReference>
<proteinExistence type="predicted"/>